<name>A0AB72V8J5_CORGB</name>
<dbReference type="AlphaFoldDB" id="A0AB72V8J5"/>
<accession>A0AB72V8J5</accession>
<gene>
    <name evidence="2" type="ordered locus">cgR_0729</name>
</gene>
<feature type="region of interest" description="Disordered" evidence="1">
    <location>
        <begin position="279"/>
        <end position="386"/>
    </location>
</feature>
<reference evidence="2" key="1">
    <citation type="journal article" date="2007" name="Microbiology">
        <title>Comparative analysis of the Corynebacterium glutamicum group and complete genome sequence of strain R.</title>
        <authorList>
            <person name="Yukawa H."/>
            <person name="Omumasaba C.A."/>
            <person name="Nonaka H."/>
            <person name="Kos P."/>
            <person name="Okai N."/>
            <person name="Suzuki N."/>
            <person name="Suda M."/>
            <person name="Tsuge Y."/>
            <person name="Watanabe J."/>
            <person name="Ikeda Y."/>
            <person name="Vertes A.A."/>
            <person name="Inui M."/>
        </authorList>
    </citation>
    <scope>NUCLEOTIDE SEQUENCE</scope>
    <source>
        <strain evidence="2">R</strain>
    </source>
</reference>
<evidence type="ECO:0000256" key="1">
    <source>
        <dbReference type="SAM" id="MobiDB-lite"/>
    </source>
</evidence>
<dbReference type="Proteomes" id="UP000006698">
    <property type="component" value="Chromosome"/>
</dbReference>
<organism evidence="2">
    <name type="scientific">Corynebacterium glutamicum (strain R)</name>
    <dbReference type="NCBI Taxonomy" id="340322"/>
    <lineage>
        <taxon>Bacteria</taxon>
        <taxon>Bacillati</taxon>
        <taxon>Actinomycetota</taxon>
        <taxon>Actinomycetes</taxon>
        <taxon>Mycobacteriales</taxon>
        <taxon>Corynebacteriaceae</taxon>
        <taxon>Corynebacterium</taxon>
    </lineage>
</organism>
<protein>
    <submittedName>
        <fullName evidence="2">Uncharacterized protein</fullName>
    </submittedName>
</protein>
<proteinExistence type="predicted"/>
<feature type="compositionally biased region" description="Basic residues" evidence="1">
    <location>
        <begin position="223"/>
        <end position="236"/>
    </location>
</feature>
<dbReference type="EMBL" id="AP009044">
    <property type="protein sequence ID" value="BAF53700.1"/>
    <property type="molecule type" value="Genomic_DNA"/>
</dbReference>
<sequence length="386" mass="43671">MPFRLQPRRHARTTNYTSMVIATSVPSPISDLMRTFPPARSTRPWTDSASPWCPSGMLSGSNPAPRSRTKMFSSPSMISAYTSAVFHAGMLGHVHECFADCHHRCLRFLSQRFIGSHGHRHDTQRINVLDFTASALQRSKDSAGCLRCFILGIKQPLTQLAFLPSGQAGDFGGVVGTLLNQRQGLQYRIMQAGSNICALSSCGFFRALLAQLIPHPHPQRNAQRSHTHQREHHGHQRHDEAVLGAPIHHDQHDRHHHQHTAGGNNQQIRAGFHPAVIRQPHHQQAHTDYADGHQRAHREAGAQHHRRRSTTDSEQHQAPRHPALACRRLPTPLFLNARKNPNQGIRKKTRTAQQRRKNQQRTNPKHRHIKMLCQPRCDTRNNPTIS</sequence>
<feature type="compositionally biased region" description="Basic and acidic residues" evidence="1">
    <location>
        <begin position="288"/>
        <end position="302"/>
    </location>
</feature>
<dbReference type="KEGG" id="cgt:cgR_0729"/>
<evidence type="ECO:0000313" key="2">
    <source>
        <dbReference type="EMBL" id="BAF53700.1"/>
    </source>
</evidence>
<feature type="compositionally biased region" description="Basic residues" evidence="1">
    <location>
        <begin position="345"/>
        <end position="370"/>
    </location>
</feature>
<feature type="region of interest" description="Disordered" evidence="1">
    <location>
        <begin position="217"/>
        <end position="238"/>
    </location>
</feature>